<dbReference type="Pfam" id="PF02625">
    <property type="entry name" value="XdhC_CoxI"/>
    <property type="match status" value="1"/>
</dbReference>
<keyword evidence="5" id="KW-1185">Reference proteome</keyword>
<dbReference type="Gene3D" id="3.40.50.720">
    <property type="entry name" value="NAD(P)-binding Rossmann-like Domain"/>
    <property type="match status" value="1"/>
</dbReference>
<comment type="caution">
    <text evidence="4">The sequence shown here is derived from an EMBL/GenBank/DDBJ whole genome shotgun (WGS) entry which is preliminary data.</text>
</comment>
<evidence type="ECO:0000256" key="1">
    <source>
        <dbReference type="SAM" id="MobiDB-lite"/>
    </source>
</evidence>
<sequence length="283" mass="31392">MYSDNWIQELAKLESANEPCVMVTVLNERGSVPRGAGTKMLITADRLIATIGGGHLEHIATQVSRTMLEEKATEVKIDTFNLGARLGQCCGGMATLCFEPIGTRKRHLYLFGAGHVAKALVHVIATLDFEITWIDQRENEFPSQLPISVEQLISDDPVGEVNFARENSYFLVMTHNHQLDFDLTKAILDRGDSAYLGVIGSSTKRKKFDMRLRQRGYSDNQLASMTSPIGISDIPGKRPEEIAISVAGELIAHYHQAELAETKTKESRAQDDDLQHITQPKQA</sequence>
<dbReference type="Pfam" id="PF13478">
    <property type="entry name" value="XdhC_C"/>
    <property type="match status" value="1"/>
</dbReference>
<evidence type="ECO:0000313" key="4">
    <source>
        <dbReference type="EMBL" id="GLQ74150.1"/>
    </source>
</evidence>
<feature type="domain" description="XdhC- CoxI" evidence="2">
    <location>
        <begin position="15"/>
        <end position="74"/>
    </location>
</feature>
<dbReference type="InterPro" id="IPR003777">
    <property type="entry name" value="XdhC_CoxI"/>
</dbReference>
<proteinExistence type="predicted"/>
<feature type="region of interest" description="Disordered" evidence="1">
    <location>
        <begin position="261"/>
        <end position="283"/>
    </location>
</feature>
<feature type="domain" description="XdhC Rossmann" evidence="3">
    <location>
        <begin position="108"/>
        <end position="250"/>
    </location>
</feature>
<organism evidence="4 5">
    <name type="scientific">Vibrio penaeicida</name>
    <dbReference type="NCBI Taxonomy" id="104609"/>
    <lineage>
        <taxon>Bacteria</taxon>
        <taxon>Pseudomonadati</taxon>
        <taxon>Pseudomonadota</taxon>
        <taxon>Gammaproteobacteria</taxon>
        <taxon>Vibrionales</taxon>
        <taxon>Vibrionaceae</taxon>
        <taxon>Vibrio</taxon>
    </lineage>
</organism>
<dbReference type="Proteomes" id="UP001156690">
    <property type="component" value="Unassembled WGS sequence"/>
</dbReference>
<reference evidence="5" key="1">
    <citation type="journal article" date="2019" name="Int. J. Syst. Evol. Microbiol.">
        <title>The Global Catalogue of Microorganisms (GCM) 10K type strain sequencing project: providing services to taxonomists for standard genome sequencing and annotation.</title>
        <authorList>
            <consortium name="The Broad Institute Genomics Platform"/>
            <consortium name="The Broad Institute Genome Sequencing Center for Infectious Disease"/>
            <person name="Wu L."/>
            <person name="Ma J."/>
        </authorList>
    </citation>
    <scope>NUCLEOTIDE SEQUENCE [LARGE SCALE GENOMIC DNA]</scope>
    <source>
        <strain evidence="5">NBRC 15640</strain>
    </source>
</reference>
<accession>A0AAV5NUL8</accession>
<dbReference type="InterPro" id="IPR052698">
    <property type="entry name" value="MoCofactor_Util/Proc"/>
</dbReference>
<dbReference type="RefSeq" id="WP_126608020.1">
    <property type="nucleotide sequence ID" value="NZ_AP025145.1"/>
</dbReference>
<dbReference type="EMBL" id="BSNX01000055">
    <property type="protein sequence ID" value="GLQ74150.1"/>
    <property type="molecule type" value="Genomic_DNA"/>
</dbReference>
<evidence type="ECO:0000259" key="3">
    <source>
        <dbReference type="Pfam" id="PF13478"/>
    </source>
</evidence>
<name>A0AAV5NUL8_9VIBR</name>
<feature type="compositionally biased region" description="Basic and acidic residues" evidence="1">
    <location>
        <begin position="261"/>
        <end position="275"/>
    </location>
</feature>
<dbReference type="NCBIfam" id="TIGR02964">
    <property type="entry name" value="xanthine_xdhC"/>
    <property type="match status" value="1"/>
</dbReference>
<dbReference type="PANTHER" id="PTHR30388">
    <property type="entry name" value="ALDEHYDE OXIDOREDUCTASE MOLYBDENUM COFACTOR ASSEMBLY PROTEIN"/>
    <property type="match status" value="1"/>
</dbReference>
<protein>
    <submittedName>
        <fullName evidence="4">Xanthine dehydrogenase accessory protein XdhC</fullName>
    </submittedName>
</protein>
<evidence type="ECO:0000259" key="2">
    <source>
        <dbReference type="Pfam" id="PF02625"/>
    </source>
</evidence>
<dbReference type="AlphaFoldDB" id="A0AAV5NUL8"/>
<evidence type="ECO:0000313" key="5">
    <source>
        <dbReference type="Proteomes" id="UP001156690"/>
    </source>
</evidence>
<dbReference type="PANTHER" id="PTHR30388:SF6">
    <property type="entry name" value="XANTHINE DEHYDROGENASE SUBUNIT A-RELATED"/>
    <property type="match status" value="1"/>
</dbReference>
<gene>
    <name evidence="4" type="ORF">GCM10007932_35110</name>
</gene>
<dbReference type="InterPro" id="IPR027051">
    <property type="entry name" value="XdhC_Rossmann_dom"/>
</dbReference>
<dbReference type="InterPro" id="IPR014308">
    <property type="entry name" value="Xanthine_DH_XdhC"/>
</dbReference>